<evidence type="ECO:0000259" key="12">
    <source>
        <dbReference type="PROSITE" id="PS51184"/>
    </source>
</evidence>
<feature type="domain" description="F-box" evidence="10">
    <location>
        <begin position="721"/>
        <end position="767"/>
    </location>
</feature>
<keyword evidence="6" id="KW-0805">Transcription regulation</keyword>
<evidence type="ECO:0000256" key="9">
    <source>
        <dbReference type="SAM" id="MobiDB-lite"/>
    </source>
</evidence>
<dbReference type="InterPro" id="IPR013083">
    <property type="entry name" value="Znf_RING/FYVE/PHD"/>
</dbReference>
<keyword evidence="1" id="KW-0479">Metal-binding</keyword>
<name>A0A7R9G910_9CRUS</name>
<dbReference type="Gene3D" id="2.60.120.650">
    <property type="entry name" value="Cupin"/>
    <property type="match status" value="1"/>
</dbReference>
<evidence type="ECO:0000259" key="11">
    <source>
        <dbReference type="PROSITE" id="PS51058"/>
    </source>
</evidence>
<evidence type="ECO:0000256" key="3">
    <source>
        <dbReference type="ARBA" id="ARBA00022833"/>
    </source>
</evidence>
<dbReference type="Pfam" id="PF12937">
    <property type="entry name" value="F-box-like"/>
    <property type="match status" value="1"/>
</dbReference>
<dbReference type="PROSITE" id="PS51058">
    <property type="entry name" value="ZF_CXXC"/>
    <property type="match status" value="1"/>
</dbReference>
<dbReference type="EMBL" id="OA882188">
    <property type="protein sequence ID" value="CAD7273624.1"/>
    <property type="molecule type" value="Genomic_DNA"/>
</dbReference>
<reference evidence="13" key="1">
    <citation type="submission" date="2020-11" db="EMBL/GenBank/DDBJ databases">
        <authorList>
            <person name="Tran Van P."/>
        </authorList>
    </citation>
    <scope>NUCLEOTIDE SEQUENCE</scope>
</reference>
<dbReference type="InterPro" id="IPR001810">
    <property type="entry name" value="F-box_dom"/>
</dbReference>
<dbReference type="EMBL" id="CAJPEX010000151">
    <property type="protein sequence ID" value="CAG0913776.1"/>
    <property type="molecule type" value="Genomic_DNA"/>
</dbReference>
<evidence type="ECO:0000256" key="5">
    <source>
        <dbReference type="ARBA" id="ARBA00023004"/>
    </source>
</evidence>
<evidence type="ECO:0000256" key="6">
    <source>
        <dbReference type="ARBA" id="ARBA00023015"/>
    </source>
</evidence>
<keyword evidence="5" id="KW-0408">Iron</keyword>
<evidence type="ECO:0000256" key="2">
    <source>
        <dbReference type="ARBA" id="ARBA00022771"/>
    </source>
</evidence>
<protein>
    <submittedName>
        <fullName evidence="13">Uncharacterized protein</fullName>
    </submittedName>
</protein>
<dbReference type="PROSITE" id="PS51184">
    <property type="entry name" value="JMJC"/>
    <property type="match status" value="1"/>
</dbReference>
<dbReference type="CDD" id="cd22122">
    <property type="entry name" value="F-box_JHDM"/>
    <property type="match status" value="1"/>
</dbReference>
<dbReference type="InterPro" id="IPR002857">
    <property type="entry name" value="Znf_CXXC"/>
</dbReference>
<dbReference type="InterPro" id="IPR050690">
    <property type="entry name" value="JHDM1_Histone_Demethylase"/>
</dbReference>
<dbReference type="InterPro" id="IPR003347">
    <property type="entry name" value="JmjC_dom"/>
</dbReference>
<dbReference type="GO" id="GO:0003677">
    <property type="term" value="F:DNA binding"/>
    <property type="evidence" value="ECO:0007669"/>
    <property type="project" value="InterPro"/>
</dbReference>
<organism evidence="13">
    <name type="scientific">Notodromas monacha</name>
    <dbReference type="NCBI Taxonomy" id="399045"/>
    <lineage>
        <taxon>Eukaryota</taxon>
        <taxon>Metazoa</taxon>
        <taxon>Ecdysozoa</taxon>
        <taxon>Arthropoda</taxon>
        <taxon>Crustacea</taxon>
        <taxon>Oligostraca</taxon>
        <taxon>Ostracoda</taxon>
        <taxon>Podocopa</taxon>
        <taxon>Podocopida</taxon>
        <taxon>Cypridocopina</taxon>
        <taxon>Cypridoidea</taxon>
        <taxon>Cyprididae</taxon>
        <taxon>Notodromas</taxon>
    </lineage>
</organism>
<evidence type="ECO:0000259" key="10">
    <source>
        <dbReference type="PROSITE" id="PS50181"/>
    </source>
</evidence>
<dbReference type="SUPFAM" id="SSF81383">
    <property type="entry name" value="F-box domain"/>
    <property type="match status" value="1"/>
</dbReference>
<dbReference type="SUPFAM" id="SSF51197">
    <property type="entry name" value="Clavaminate synthase-like"/>
    <property type="match status" value="1"/>
</dbReference>
<evidence type="ECO:0000313" key="13">
    <source>
        <dbReference type="EMBL" id="CAD7273624.1"/>
    </source>
</evidence>
<accession>A0A7R9G910</accession>
<dbReference type="Proteomes" id="UP000678499">
    <property type="component" value="Unassembled WGS sequence"/>
</dbReference>
<dbReference type="SMART" id="SM00256">
    <property type="entry name" value="FBOX"/>
    <property type="match status" value="1"/>
</dbReference>
<dbReference type="Pfam" id="PF16866">
    <property type="entry name" value="PHD_4"/>
    <property type="match status" value="1"/>
</dbReference>
<dbReference type="InterPro" id="IPR036047">
    <property type="entry name" value="F-box-like_dom_sf"/>
</dbReference>
<dbReference type="Gene3D" id="3.80.10.10">
    <property type="entry name" value="Ribonuclease Inhibitor"/>
    <property type="match status" value="1"/>
</dbReference>
<dbReference type="OrthoDB" id="5876800at2759"/>
<dbReference type="InterPro" id="IPR032675">
    <property type="entry name" value="LRR_dom_sf"/>
</dbReference>
<keyword evidence="3" id="KW-0862">Zinc</keyword>
<dbReference type="PANTHER" id="PTHR23123">
    <property type="entry name" value="PHD/F-BOX CONTAINING PROTEIN"/>
    <property type="match status" value="1"/>
</dbReference>
<dbReference type="PROSITE" id="PS50181">
    <property type="entry name" value="FBOX"/>
    <property type="match status" value="1"/>
</dbReference>
<dbReference type="SMART" id="SM00558">
    <property type="entry name" value="JmjC"/>
    <property type="match status" value="1"/>
</dbReference>
<dbReference type="GO" id="GO:0008270">
    <property type="term" value="F:zinc ion binding"/>
    <property type="evidence" value="ECO:0007669"/>
    <property type="project" value="UniProtKB-KW"/>
</dbReference>
<feature type="domain" description="CXXC-type" evidence="11">
    <location>
        <begin position="528"/>
        <end position="575"/>
    </location>
</feature>
<evidence type="ECO:0000256" key="7">
    <source>
        <dbReference type="ARBA" id="ARBA00023163"/>
    </source>
</evidence>
<keyword evidence="2 8" id="KW-0863">Zinc-finger</keyword>
<proteinExistence type="predicted"/>
<keyword evidence="7" id="KW-0804">Transcription</keyword>
<evidence type="ECO:0000256" key="8">
    <source>
        <dbReference type="PROSITE-ProRule" id="PRU00509"/>
    </source>
</evidence>
<gene>
    <name evidence="13" type="ORF">NMOB1V02_LOCUS1501</name>
</gene>
<dbReference type="InterPro" id="IPR019787">
    <property type="entry name" value="Znf_PHD-finger"/>
</dbReference>
<feature type="compositionally biased region" description="Polar residues" evidence="9">
    <location>
        <begin position="675"/>
        <end position="699"/>
    </location>
</feature>
<evidence type="ECO:0000256" key="4">
    <source>
        <dbReference type="ARBA" id="ARBA00023002"/>
    </source>
</evidence>
<dbReference type="Gene3D" id="3.30.40.10">
    <property type="entry name" value="Zinc/RING finger domain, C3HC4 (zinc finger)"/>
    <property type="match status" value="1"/>
</dbReference>
<dbReference type="AlphaFoldDB" id="A0A7R9G910"/>
<keyword evidence="14" id="KW-1185">Reference proteome</keyword>
<evidence type="ECO:0000313" key="14">
    <source>
        <dbReference type="Proteomes" id="UP000678499"/>
    </source>
</evidence>
<sequence>MEETVNGSVADENSRERYVGGIEITKEEYDEIISTCKYSSNNIEEILEKEEFSEDFYESLDENDFNFRYVQEDNWRMPIRIPTNEASEGGAMQEFGILEFCVGIGGDRIVHTRDSVTDVQEKLSMRDFMNLWNKHEPEKKFEMMSLEVSNCFLEKYIRIPRIVRQLDWVERAWPRHLRHLQTESMSQDVMMYPKTQKIVTMSTKDCFSNFRIESSGASVWFHIRSGKKIFFLVPPGVERHALYWAWERRPECRKNFFGSMVDVYGRVIVSAGETLVIPGGWIYASFSVEDTIAYGGVFLHSFNVPLQCEAFIQEDLMKVAPEKMYPLFIELHWYVLARYVSVLLGRNHVVDLQEDSDIPADQTTSFDRPCRFRPGVSMSKPELAGLCNMLIFMTSLPVEHRVRPEFIPNPHALIKDISFIVAKFDEFNEFKILERPSLRWEDEIRGPDPFLRRLNHGFREPMKPRGVGNSKFRVNSTWRHLARQLVSVDAKEVLVPTHPQNLKDMHKLVVVKYPELEDIFQVIKPSANKRRRRQRCLDCTNCHNKECGECIFCLDMPKFGGDAKLKKSCIKRQCVTPTLPFKVICDVCEVAQPEDAPPPTIERPNLDGLYECLACWSITHRDCSNAKDTSHEGRILDFLPSLWLCKGCISKYMRQKGKPSNGTADKVDAHLPSNGKANSAEPSVPSSNPGFQQESSSQRSVRKKPLYAVRPIVIREGRRLSSADNILPQDVMVRIFGYLSKNDLCTCMRVCKLWNRFSVDPRLWRSLDLSHTRRFHDSILTGIVRRQPMNLDLSWSSVNREQLSWMLERLPSLQNLSLAGLTWLDVSALRHFSCPANLKILDLSYVGGFGDTELKRLLSPPIDGRPGILSGEPRLKNLTTIVLCGTRTTQDSATKLIEELKFKQLKVLIRKPDA</sequence>
<feature type="domain" description="JmjC" evidence="12">
    <location>
        <begin position="148"/>
        <end position="315"/>
    </location>
</feature>
<keyword evidence="4" id="KW-0560">Oxidoreductase</keyword>
<dbReference type="GO" id="GO:0016491">
    <property type="term" value="F:oxidoreductase activity"/>
    <property type="evidence" value="ECO:0007669"/>
    <property type="project" value="UniProtKB-KW"/>
</dbReference>
<feature type="region of interest" description="Disordered" evidence="9">
    <location>
        <begin position="655"/>
        <end position="702"/>
    </location>
</feature>
<dbReference type="Gene3D" id="1.20.58.1360">
    <property type="match status" value="1"/>
</dbReference>
<evidence type="ECO:0000256" key="1">
    <source>
        <dbReference type="ARBA" id="ARBA00022723"/>
    </source>
</evidence>
<dbReference type="Pfam" id="PF02008">
    <property type="entry name" value="zf-CXXC"/>
    <property type="match status" value="1"/>
</dbReference>
<dbReference type="SUPFAM" id="SSF52047">
    <property type="entry name" value="RNI-like"/>
    <property type="match status" value="1"/>
</dbReference>